<evidence type="ECO:0000256" key="3">
    <source>
        <dbReference type="ARBA" id="ARBA00022677"/>
    </source>
</evidence>
<dbReference type="GO" id="GO:0005829">
    <property type="term" value="C:cytosol"/>
    <property type="evidence" value="ECO:0007669"/>
    <property type="project" value="TreeGrafter"/>
</dbReference>
<dbReference type="GO" id="GO:0019915">
    <property type="term" value="P:lipid storage"/>
    <property type="evidence" value="ECO:0007669"/>
    <property type="project" value="TreeGrafter"/>
</dbReference>
<dbReference type="Gene3D" id="1.20.120.340">
    <property type="entry name" value="Flagellar protein FliS"/>
    <property type="match status" value="1"/>
</dbReference>
<evidence type="ECO:0000256" key="2">
    <source>
        <dbReference type="ARBA" id="ARBA00006311"/>
    </source>
</evidence>
<evidence type="ECO:0000313" key="4">
    <source>
        <dbReference type="Ensembl" id="ENSSGRP00000018787.1"/>
    </source>
</evidence>
<reference evidence="4" key="1">
    <citation type="submission" date="2025-08" db="UniProtKB">
        <authorList>
            <consortium name="Ensembl"/>
        </authorList>
    </citation>
    <scope>IDENTIFICATION</scope>
</reference>
<keyword evidence="5" id="KW-1185">Reference proteome</keyword>
<dbReference type="Ensembl" id="ENSSGRT00000020287.1">
    <property type="protein sequence ID" value="ENSSGRP00000018787.1"/>
    <property type="gene ID" value="ENSSGRG00000011373.1"/>
</dbReference>
<dbReference type="InterPro" id="IPR004279">
    <property type="entry name" value="Perilipin"/>
</dbReference>
<dbReference type="AlphaFoldDB" id="A0A672L641"/>
<reference evidence="4" key="2">
    <citation type="submission" date="2025-09" db="UniProtKB">
        <authorList>
            <consortium name="Ensembl"/>
        </authorList>
    </citation>
    <scope>IDENTIFICATION</scope>
</reference>
<dbReference type="PANTHER" id="PTHR14024">
    <property type="entry name" value="PERILIPIN"/>
    <property type="match status" value="1"/>
</dbReference>
<evidence type="ECO:0000313" key="5">
    <source>
        <dbReference type="Proteomes" id="UP000472262"/>
    </source>
</evidence>
<dbReference type="GO" id="GO:0010890">
    <property type="term" value="P:positive regulation of triglyceride storage"/>
    <property type="evidence" value="ECO:0007669"/>
    <property type="project" value="TreeGrafter"/>
</dbReference>
<name>A0A672L641_SINGR</name>
<dbReference type="GO" id="GO:0005811">
    <property type="term" value="C:lipid droplet"/>
    <property type="evidence" value="ECO:0007669"/>
    <property type="project" value="UniProtKB-SubCell"/>
</dbReference>
<keyword evidence="3" id="KW-0551">Lipid droplet</keyword>
<accession>A0A672L641</accession>
<sequence>MPLIQVTSGGQRRLLKKKLQVCESQKSCLFVGDQILILPRNLPINSLKILQCDFLDFFFSFYVDTTSVVFLPTAALAEPRPGEEEGFIVTTRPSYFVRLGKLSARVRERALEQSLIRARKARDTTHAAVTQMTSTMDLLESARVTLASANQQLGGAPEQLLQRWKEWKEGQPKELQKNVTAETEVDTAKDKEEELESRALSMVRGLSDQLKVACSGVVSSVQGLPGTVQEQLLNARHTAGELQASLSSTKTLTPMLLEQTRQQIGQIRQSLDGVMEYLLNNTPLNWLVGPFAPQKTEKGD</sequence>
<dbReference type="Pfam" id="PF03036">
    <property type="entry name" value="Perilipin"/>
    <property type="match status" value="1"/>
</dbReference>
<dbReference type="PANTHER" id="PTHR14024:SF11">
    <property type="entry name" value="PERILIPIN-3"/>
    <property type="match status" value="1"/>
</dbReference>
<comment type="subcellular location">
    <subcellularLocation>
        <location evidence="1">Lipid droplet</location>
    </subcellularLocation>
</comment>
<dbReference type="SUPFAM" id="SSF109775">
    <property type="entry name" value="Mannose-6-phosphate receptor binding protein 1 (Tip47), C-terminal domain"/>
    <property type="match status" value="1"/>
</dbReference>
<evidence type="ECO:0000256" key="1">
    <source>
        <dbReference type="ARBA" id="ARBA00004502"/>
    </source>
</evidence>
<dbReference type="Proteomes" id="UP000472262">
    <property type="component" value="Unassembled WGS sequence"/>
</dbReference>
<protein>
    <submittedName>
        <fullName evidence="4">Zgc:77486</fullName>
    </submittedName>
</protein>
<organism evidence="4 5">
    <name type="scientific">Sinocyclocheilus grahami</name>
    <name type="common">Dianchi golden-line fish</name>
    <name type="synonym">Barbus grahami</name>
    <dbReference type="NCBI Taxonomy" id="75366"/>
    <lineage>
        <taxon>Eukaryota</taxon>
        <taxon>Metazoa</taxon>
        <taxon>Chordata</taxon>
        <taxon>Craniata</taxon>
        <taxon>Vertebrata</taxon>
        <taxon>Euteleostomi</taxon>
        <taxon>Actinopterygii</taxon>
        <taxon>Neopterygii</taxon>
        <taxon>Teleostei</taxon>
        <taxon>Ostariophysi</taxon>
        <taxon>Cypriniformes</taxon>
        <taxon>Cyprinidae</taxon>
        <taxon>Cyprininae</taxon>
        <taxon>Sinocyclocheilus</taxon>
    </lineage>
</organism>
<comment type="similarity">
    <text evidence="2">Belongs to the perilipin family.</text>
</comment>
<dbReference type="InParanoid" id="A0A672L641"/>
<proteinExistence type="inferred from homology"/>